<evidence type="ECO:0000313" key="3">
    <source>
        <dbReference type="Proteomes" id="UP000620124"/>
    </source>
</evidence>
<name>A0A8H6XJ98_9AGAR</name>
<feature type="transmembrane region" description="Helical" evidence="1">
    <location>
        <begin position="20"/>
        <end position="53"/>
    </location>
</feature>
<dbReference type="Proteomes" id="UP000620124">
    <property type="component" value="Unassembled WGS sequence"/>
</dbReference>
<feature type="transmembrane region" description="Helical" evidence="1">
    <location>
        <begin position="98"/>
        <end position="119"/>
    </location>
</feature>
<protein>
    <submittedName>
        <fullName evidence="2">Uncharacterized protein</fullName>
    </submittedName>
</protein>
<keyword evidence="1" id="KW-0472">Membrane</keyword>
<accession>A0A8H6XJ98</accession>
<dbReference type="EMBL" id="JACAZI010000018">
    <property type="protein sequence ID" value="KAF7341526.1"/>
    <property type="molecule type" value="Genomic_DNA"/>
</dbReference>
<keyword evidence="3" id="KW-1185">Reference proteome</keyword>
<proteinExistence type="predicted"/>
<evidence type="ECO:0000256" key="1">
    <source>
        <dbReference type="SAM" id="Phobius"/>
    </source>
</evidence>
<comment type="caution">
    <text evidence="2">The sequence shown here is derived from an EMBL/GenBank/DDBJ whole genome shotgun (WGS) entry which is preliminary data.</text>
</comment>
<dbReference type="AlphaFoldDB" id="A0A8H6XJ98"/>
<gene>
    <name evidence="2" type="ORF">MVEN_01890100</name>
</gene>
<keyword evidence="1" id="KW-1133">Transmembrane helix</keyword>
<evidence type="ECO:0000313" key="2">
    <source>
        <dbReference type="EMBL" id="KAF7341526.1"/>
    </source>
</evidence>
<reference evidence="2" key="1">
    <citation type="submission" date="2020-05" db="EMBL/GenBank/DDBJ databases">
        <title>Mycena genomes resolve the evolution of fungal bioluminescence.</title>
        <authorList>
            <person name="Tsai I.J."/>
        </authorList>
    </citation>
    <scope>NUCLEOTIDE SEQUENCE</scope>
    <source>
        <strain evidence="2">CCC161011</strain>
    </source>
</reference>
<sequence length="151" mass="16075">MASTVAGPLTDSPEAAFSRVLPIVNFTASLIISSALGLVRAVIGAVSFAGKIIAHPIVFLSPFPVLLYILAPVIVFIQIFLEIFVYTPSRAIIYLSDAFYPAYVFLGVACITGGLLGLVGRLTVNGVVYIITPPPSALPSETEEEKPLRIR</sequence>
<keyword evidence="1" id="KW-0812">Transmembrane</keyword>
<dbReference type="OrthoDB" id="3366475at2759"/>
<feature type="transmembrane region" description="Helical" evidence="1">
    <location>
        <begin position="65"/>
        <end position="86"/>
    </location>
</feature>
<organism evidence="2 3">
    <name type="scientific">Mycena venus</name>
    <dbReference type="NCBI Taxonomy" id="2733690"/>
    <lineage>
        <taxon>Eukaryota</taxon>
        <taxon>Fungi</taxon>
        <taxon>Dikarya</taxon>
        <taxon>Basidiomycota</taxon>
        <taxon>Agaricomycotina</taxon>
        <taxon>Agaricomycetes</taxon>
        <taxon>Agaricomycetidae</taxon>
        <taxon>Agaricales</taxon>
        <taxon>Marasmiineae</taxon>
        <taxon>Mycenaceae</taxon>
        <taxon>Mycena</taxon>
    </lineage>
</organism>